<gene>
    <name evidence="1" type="ORF">F4820DRAFT_465904</name>
</gene>
<comment type="caution">
    <text evidence="1">The sequence shown here is derived from an EMBL/GenBank/DDBJ whole genome shotgun (WGS) entry which is preliminary data.</text>
</comment>
<reference evidence="1 2" key="1">
    <citation type="journal article" date="2022" name="New Phytol.">
        <title>Ecological generalism drives hyperdiversity of secondary metabolite gene clusters in xylarialean endophytes.</title>
        <authorList>
            <person name="Franco M.E.E."/>
            <person name="Wisecaver J.H."/>
            <person name="Arnold A.E."/>
            <person name="Ju Y.M."/>
            <person name="Slot J.C."/>
            <person name="Ahrendt S."/>
            <person name="Moore L.P."/>
            <person name="Eastman K.E."/>
            <person name="Scott K."/>
            <person name="Konkel Z."/>
            <person name="Mondo S.J."/>
            <person name="Kuo A."/>
            <person name="Hayes R.D."/>
            <person name="Haridas S."/>
            <person name="Andreopoulos B."/>
            <person name="Riley R."/>
            <person name="LaButti K."/>
            <person name="Pangilinan J."/>
            <person name="Lipzen A."/>
            <person name="Amirebrahimi M."/>
            <person name="Yan J."/>
            <person name="Adam C."/>
            <person name="Keymanesh K."/>
            <person name="Ng V."/>
            <person name="Louie K."/>
            <person name="Northen T."/>
            <person name="Drula E."/>
            <person name="Henrissat B."/>
            <person name="Hsieh H.M."/>
            <person name="Youens-Clark K."/>
            <person name="Lutzoni F."/>
            <person name="Miadlikowska J."/>
            <person name="Eastwood D.C."/>
            <person name="Hamelin R.C."/>
            <person name="Grigoriev I.V."/>
            <person name="U'Ren J.M."/>
        </authorList>
    </citation>
    <scope>NUCLEOTIDE SEQUENCE [LARGE SCALE GENOMIC DNA]</scope>
    <source>
        <strain evidence="1 2">CBS 119005</strain>
    </source>
</reference>
<organism evidence="1 2">
    <name type="scientific">Hypoxylon rubiginosum</name>
    <dbReference type="NCBI Taxonomy" id="110542"/>
    <lineage>
        <taxon>Eukaryota</taxon>
        <taxon>Fungi</taxon>
        <taxon>Dikarya</taxon>
        <taxon>Ascomycota</taxon>
        <taxon>Pezizomycotina</taxon>
        <taxon>Sordariomycetes</taxon>
        <taxon>Xylariomycetidae</taxon>
        <taxon>Xylariales</taxon>
        <taxon>Hypoxylaceae</taxon>
        <taxon>Hypoxylon</taxon>
    </lineage>
</organism>
<dbReference type="Proteomes" id="UP001497700">
    <property type="component" value="Unassembled WGS sequence"/>
</dbReference>
<proteinExistence type="predicted"/>
<protein>
    <submittedName>
        <fullName evidence="1">Uncharacterized protein</fullName>
    </submittedName>
</protein>
<sequence length="180" mass="20324">MSSAYQPILSAPDLTTWIYAALFFLPPQYDRIPTSKKVDPPPPAATGRRRSPSSLSRHAALSPARNLHYDLRCVPNPPGETRARKIRDSLLREPRYRELLEAAEADIRGAMRAVAREEARGGEDIALRVGCLCGSGHDRSVAFSEQLAMVEWPGDWQLELRHCDLTPGVKRQKAWERRKR</sequence>
<evidence type="ECO:0000313" key="1">
    <source>
        <dbReference type="EMBL" id="KAI4860280.1"/>
    </source>
</evidence>
<keyword evidence="2" id="KW-1185">Reference proteome</keyword>
<accession>A0ACB9YML0</accession>
<evidence type="ECO:0000313" key="2">
    <source>
        <dbReference type="Proteomes" id="UP001497700"/>
    </source>
</evidence>
<dbReference type="EMBL" id="MU393592">
    <property type="protein sequence ID" value="KAI4860280.1"/>
    <property type="molecule type" value="Genomic_DNA"/>
</dbReference>
<name>A0ACB9YML0_9PEZI</name>